<reference evidence="1" key="1">
    <citation type="submission" date="2023-04" db="EMBL/GenBank/DDBJ databases">
        <title>Draft Genome sequencing of Naganishia species isolated from polar environments using Oxford Nanopore Technology.</title>
        <authorList>
            <person name="Leo P."/>
            <person name="Venkateswaran K."/>
        </authorList>
    </citation>
    <scope>NUCLEOTIDE SEQUENCE</scope>
    <source>
        <strain evidence="1">MNA-CCFEE 5262</strain>
    </source>
</reference>
<dbReference type="EMBL" id="JASBWS010000100">
    <property type="protein sequence ID" value="KAJ9097784.1"/>
    <property type="molecule type" value="Genomic_DNA"/>
</dbReference>
<organism evidence="1 2">
    <name type="scientific">Naganishia adeliensis</name>
    <dbReference type="NCBI Taxonomy" id="92952"/>
    <lineage>
        <taxon>Eukaryota</taxon>
        <taxon>Fungi</taxon>
        <taxon>Dikarya</taxon>
        <taxon>Basidiomycota</taxon>
        <taxon>Agaricomycotina</taxon>
        <taxon>Tremellomycetes</taxon>
        <taxon>Filobasidiales</taxon>
        <taxon>Filobasidiaceae</taxon>
        <taxon>Naganishia</taxon>
    </lineage>
</organism>
<proteinExistence type="predicted"/>
<comment type="caution">
    <text evidence="1">The sequence shown here is derived from an EMBL/GenBank/DDBJ whole genome shotgun (WGS) entry which is preliminary data.</text>
</comment>
<evidence type="ECO:0000313" key="1">
    <source>
        <dbReference type="EMBL" id="KAJ9097784.1"/>
    </source>
</evidence>
<accession>A0ACC2VFL3</accession>
<protein>
    <submittedName>
        <fullName evidence="1">Uncharacterized protein</fullName>
    </submittedName>
</protein>
<sequence>MQLTSTNIRLGSEKDLEGVECILEALIKNARNAKASGLRTDDSVVQELQETAERLCIWAAAAGMGKEELQKFFQPLLVEWDDSQKKMVINLSWDDAVVENEGDSSDEDTGEYVPTLSKAPTSSASVSREPPRSRRLSSDILVPGGWPEEESGSSGTMDTK</sequence>
<gene>
    <name evidence="1" type="ORF">QFC20_006130</name>
</gene>
<keyword evidence="2" id="KW-1185">Reference proteome</keyword>
<dbReference type="Proteomes" id="UP001230649">
    <property type="component" value="Unassembled WGS sequence"/>
</dbReference>
<evidence type="ECO:0000313" key="2">
    <source>
        <dbReference type="Proteomes" id="UP001230649"/>
    </source>
</evidence>
<name>A0ACC2VFL3_9TREE</name>